<keyword evidence="5" id="KW-1185">Reference proteome</keyword>
<keyword evidence="2" id="KW-0732">Signal</keyword>
<proteinExistence type="predicted"/>
<protein>
    <recommendedName>
        <fullName evidence="1">ceramidase</fullName>
        <ecNumber evidence="1">3.5.1.23</ecNumber>
    </recommendedName>
</protein>
<accession>A0A8J2SC45</accession>
<reference evidence="4" key="1">
    <citation type="submission" date="2021-11" db="EMBL/GenBank/DDBJ databases">
        <authorList>
            <consortium name="Genoscope - CEA"/>
            <person name="William W."/>
        </authorList>
    </citation>
    <scope>NUCLEOTIDE SEQUENCE</scope>
</reference>
<gene>
    <name evidence="4" type="ORF">PECAL_1P34480</name>
</gene>
<evidence type="ECO:0000259" key="3">
    <source>
        <dbReference type="Pfam" id="PF15508"/>
    </source>
</evidence>
<dbReference type="GO" id="GO:0017040">
    <property type="term" value="F:N-acylsphingosine amidohydrolase activity"/>
    <property type="evidence" value="ECO:0007669"/>
    <property type="project" value="UniProtKB-EC"/>
</dbReference>
<organism evidence="4 5">
    <name type="scientific">Pelagomonas calceolata</name>
    <dbReference type="NCBI Taxonomy" id="35677"/>
    <lineage>
        <taxon>Eukaryota</taxon>
        <taxon>Sar</taxon>
        <taxon>Stramenopiles</taxon>
        <taxon>Ochrophyta</taxon>
        <taxon>Pelagophyceae</taxon>
        <taxon>Pelagomonadales</taxon>
        <taxon>Pelagomonadaceae</taxon>
        <taxon>Pelagomonas</taxon>
    </lineage>
</organism>
<evidence type="ECO:0000313" key="4">
    <source>
        <dbReference type="EMBL" id="CAH0366933.1"/>
    </source>
</evidence>
<dbReference type="OrthoDB" id="5273684at2759"/>
<dbReference type="Proteomes" id="UP000789595">
    <property type="component" value="Unassembled WGS sequence"/>
</dbReference>
<evidence type="ECO:0000256" key="1">
    <source>
        <dbReference type="ARBA" id="ARBA00011891"/>
    </source>
</evidence>
<name>A0A8J2SC45_9STRA</name>
<feature type="domain" description="Acid ceramidase N-terminal" evidence="3">
    <location>
        <begin position="82"/>
        <end position="112"/>
    </location>
</feature>
<feature type="signal peptide" evidence="2">
    <location>
        <begin position="1"/>
        <end position="18"/>
    </location>
</feature>
<dbReference type="InterPro" id="IPR029130">
    <property type="entry name" value="Acid_ceramidase_N"/>
</dbReference>
<evidence type="ECO:0000313" key="5">
    <source>
        <dbReference type="Proteomes" id="UP000789595"/>
    </source>
</evidence>
<feature type="chain" id="PRO_5035188327" description="ceramidase" evidence="2">
    <location>
        <begin position="19"/>
        <end position="444"/>
    </location>
</feature>
<sequence>MHALLLGSLLVISRRCTAITTIAKDDAVRRDTALTRSAGGAAADASAADAALTRSTGGAVADASAADAALTRSTGGAVAWRPVPSFAINLDLAPEQRYVGVATRFNSSIWRFYDKLFAHDAALTNALYAMVDKRGPEPDSVMRGEIEGIVATTRLPAKFVQGVQALYELQTLMVPVVNGSSRQDPLPRRYRALESWPLRGPGCTGIVATNTADGTVVHARNMDLAPVKLFAPLVYEGVFTRNGSVVFRAEMVAGYVSLLTGYRPGASGYVVERNTRYPAHKGGNREMLDNLLEGVPLSGWTLRRMIESISTYDEAQAKVQSAHFVATEYVVMSGVRRGHIIARDPASVAHLSTLGPSAYVIVTNFDYWWHDVREYLDPTGGHLGLPRRVAAQRILNASLNTGLALTPGLLNATISADGVLADTIFQAVADVEVGLWSIAQPVLP</sequence>
<dbReference type="PANTHER" id="PTHR28583">
    <property type="entry name" value="ACID AMIDASE"/>
    <property type="match status" value="1"/>
</dbReference>
<comment type="caution">
    <text evidence="4">The sequence shown here is derived from an EMBL/GenBank/DDBJ whole genome shotgun (WGS) entry which is preliminary data.</text>
</comment>
<dbReference type="EC" id="3.5.1.23" evidence="1"/>
<dbReference type="PANTHER" id="PTHR28583:SF1">
    <property type="entry name" value="ACID CERAMIDASE"/>
    <property type="match status" value="1"/>
</dbReference>
<dbReference type="Pfam" id="PF15508">
    <property type="entry name" value="NAAA-beta"/>
    <property type="match status" value="1"/>
</dbReference>
<dbReference type="AlphaFoldDB" id="A0A8J2SC45"/>
<dbReference type="EMBL" id="CAKKNE010000001">
    <property type="protein sequence ID" value="CAH0366933.1"/>
    <property type="molecule type" value="Genomic_DNA"/>
</dbReference>
<evidence type="ECO:0000256" key="2">
    <source>
        <dbReference type="SAM" id="SignalP"/>
    </source>
</evidence>